<keyword evidence="5" id="KW-1185">Reference proteome</keyword>
<name>A0A557ZR64_9PSEU</name>
<organism evidence="4 5">
    <name type="scientific">Amycolatopsis acidiphila</name>
    <dbReference type="NCBI Taxonomy" id="715473"/>
    <lineage>
        <taxon>Bacteria</taxon>
        <taxon>Bacillati</taxon>
        <taxon>Actinomycetota</taxon>
        <taxon>Actinomycetes</taxon>
        <taxon>Pseudonocardiales</taxon>
        <taxon>Pseudonocardiaceae</taxon>
        <taxon>Amycolatopsis</taxon>
    </lineage>
</organism>
<reference evidence="4 5" key="1">
    <citation type="submission" date="2019-07" db="EMBL/GenBank/DDBJ databases">
        <title>New species of Amycolatopsis and Streptomyces.</title>
        <authorList>
            <person name="Duangmal K."/>
            <person name="Teo W.F.A."/>
            <person name="Lipun K."/>
        </authorList>
    </citation>
    <scope>NUCLEOTIDE SEQUENCE [LARGE SCALE GENOMIC DNA]</scope>
    <source>
        <strain evidence="4 5">JCM 30562</strain>
    </source>
</reference>
<proteinExistence type="predicted"/>
<evidence type="ECO:0000256" key="2">
    <source>
        <dbReference type="PROSITE-ProRule" id="PRU00335"/>
    </source>
</evidence>
<dbReference type="Gene3D" id="1.10.10.60">
    <property type="entry name" value="Homeodomain-like"/>
    <property type="match status" value="1"/>
</dbReference>
<dbReference type="PANTHER" id="PTHR30055">
    <property type="entry name" value="HTH-TYPE TRANSCRIPTIONAL REGULATOR RUTR"/>
    <property type="match status" value="1"/>
</dbReference>
<dbReference type="AlphaFoldDB" id="A0A557ZR64"/>
<dbReference type="PANTHER" id="PTHR30055:SF235">
    <property type="entry name" value="TRANSCRIPTIONAL REGULATORY PROTEIN"/>
    <property type="match status" value="1"/>
</dbReference>
<dbReference type="InterPro" id="IPR023772">
    <property type="entry name" value="DNA-bd_HTH_TetR-type_CS"/>
</dbReference>
<protein>
    <submittedName>
        <fullName evidence="4">TetR/AcrR family transcriptional regulator</fullName>
    </submittedName>
</protein>
<dbReference type="Gene3D" id="1.10.357.10">
    <property type="entry name" value="Tetracycline Repressor, domain 2"/>
    <property type="match status" value="1"/>
</dbReference>
<gene>
    <name evidence="4" type="ORF">FNH06_37665</name>
</gene>
<feature type="domain" description="HTH tetR-type" evidence="3">
    <location>
        <begin position="11"/>
        <end position="71"/>
    </location>
</feature>
<dbReference type="PROSITE" id="PS01081">
    <property type="entry name" value="HTH_TETR_1"/>
    <property type="match status" value="1"/>
</dbReference>
<dbReference type="EMBL" id="VJZA01000135">
    <property type="protein sequence ID" value="TVT14506.1"/>
    <property type="molecule type" value="Genomic_DNA"/>
</dbReference>
<dbReference type="SUPFAM" id="SSF46689">
    <property type="entry name" value="Homeodomain-like"/>
    <property type="match status" value="1"/>
</dbReference>
<dbReference type="PRINTS" id="PR00455">
    <property type="entry name" value="HTHTETR"/>
</dbReference>
<dbReference type="Pfam" id="PF17920">
    <property type="entry name" value="TetR_C_16"/>
    <property type="match status" value="1"/>
</dbReference>
<dbReference type="OrthoDB" id="3210235at2"/>
<dbReference type="SUPFAM" id="SSF48498">
    <property type="entry name" value="Tetracyclin repressor-like, C-terminal domain"/>
    <property type="match status" value="1"/>
</dbReference>
<feature type="DNA-binding region" description="H-T-H motif" evidence="2">
    <location>
        <begin position="34"/>
        <end position="53"/>
    </location>
</feature>
<sequence>MARAGRRPGPTETREEILAAARRLFAEQGYDGATIRGIAAEAGVNAALLHHYFGTKQQLFVAAMNLPVNPAEELPRLLATPDEQTGERVVRLFLSVWGDARARAPFLALLRSIADNEQAATMIREFLTSAVLSRIAEDRSVPPLRAAAAAAQLVGLVMLRYVLEIPPLATATDDEIVALVAPAIQYYLSP</sequence>
<dbReference type="RefSeq" id="WP_144645705.1">
    <property type="nucleotide sequence ID" value="NZ_BNAX01000025.1"/>
</dbReference>
<dbReference type="GO" id="GO:0003700">
    <property type="term" value="F:DNA-binding transcription factor activity"/>
    <property type="evidence" value="ECO:0007669"/>
    <property type="project" value="TreeGrafter"/>
</dbReference>
<evidence type="ECO:0000313" key="4">
    <source>
        <dbReference type="EMBL" id="TVT14506.1"/>
    </source>
</evidence>
<dbReference type="InterPro" id="IPR036271">
    <property type="entry name" value="Tet_transcr_reg_TetR-rel_C_sf"/>
</dbReference>
<accession>A0A557ZR64</accession>
<dbReference type="InterPro" id="IPR050109">
    <property type="entry name" value="HTH-type_TetR-like_transc_reg"/>
</dbReference>
<comment type="caution">
    <text evidence="4">The sequence shown here is derived from an EMBL/GenBank/DDBJ whole genome shotgun (WGS) entry which is preliminary data.</text>
</comment>
<dbReference type="Proteomes" id="UP000318578">
    <property type="component" value="Unassembled WGS sequence"/>
</dbReference>
<evidence type="ECO:0000313" key="5">
    <source>
        <dbReference type="Proteomes" id="UP000318578"/>
    </source>
</evidence>
<keyword evidence="1 2" id="KW-0238">DNA-binding</keyword>
<dbReference type="Pfam" id="PF00440">
    <property type="entry name" value="TetR_N"/>
    <property type="match status" value="1"/>
</dbReference>
<evidence type="ECO:0000256" key="1">
    <source>
        <dbReference type="ARBA" id="ARBA00023125"/>
    </source>
</evidence>
<evidence type="ECO:0000259" key="3">
    <source>
        <dbReference type="PROSITE" id="PS50977"/>
    </source>
</evidence>
<dbReference type="PROSITE" id="PS50977">
    <property type="entry name" value="HTH_TETR_2"/>
    <property type="match status" value="1"/>
</dbReference>
<dbReference type="InterPro" id="IPR001647">
    <property type="entry name" value="HTH_TetR"/>
</dbReference>
<dbReference type="InterPro" id="IPR009057">
    <property type="entry name" value="Homeodomain-like_sf"/>
</dbReference>
<dbReference type="InterPro" id="IPR041678">
    <property type="entry name" value="TetR_C_16"/>
</dbReference>
<dbReference type="GO" id="GO:0000976">
    <property type="term" value="F:transcription cis-regulatory region binding"/>
    <property type="evidence" value="ECO:0007669"/>
    <property type="project" value="TreeGrafter"/>
</dbReference>